<feature type="compositionally biased region" description="Polar residues" evidence="1">
    <location>
        <begin position="469"/>
        <end position="484"/>
    </location>
</feature>
<sequence length="999" mass="109677">PEFSAPINEDAEEVIRLISNDQLMEITMAPPEAQESFGPENDEAEISSEFEIVKNSNDFPENILNENDPNSIELVPQEPNPKPFIDETFFSFEDPMADFSGPFSDPFPTSLGDSAVLDPAPVPESIPKDLAPAPPLETLVAPAPVSLEDPSPIPTVSTFSPDLSLDELTINAPATASPVFSFNRRPTTKVFDSAPTTGLASQFSPDLAALEFEGLADMIADDHIDGGVVIDEKPDKSRPNIKLNDLESFFVADDPHEFGSFIDEIGVDAFDSEIVKEEKPDKSGPKIKFNDLESFFVADDPQAIKFGIFEENKDEKNSFGSVKKNADEVDKFSADMAGFGHKDHSEVEVSSVSHPNIPSRPGRPKQGRPSRPRNPTTSAPIRAVVTTSATQAVPPPPAVVTRKPSRRIRPRPTTTIRTTTTTATTTTAKITKSRPVLRTPTRAPIRSRPRPNQVIRKTPAPAVPVPSMINDNIQENIPKSVSNRNRVRPGVSSPQSTTDFQKVSQAVKPGTFDSIDQGAPPRRRPATAQPVRPQHPQTADSIDQGAPPRRRPATAQSVRPQHPQTAEVLKDSFDFEIHDDAHIGPKSTRPPSPVKRPVSSQYNPTRRPHGNRERRPPPSQSLKQTTTPTAAPTAAPSRAPFTPPTKAPAPPPLASKPVNSHFGVLQPRPGPAKYPQHEPNFDLEIIPELRPQPAPRPRPTYNNPRPSSHINRPRHTTQQPHSHTHHKLFYPTQKPTIFKVIDATPSLALSGYGNRPKTTSKPVTKITPPPSSKPNPPPQYVKNRPHQTYRPTQAPSTTFDSQPISNYKPSHPRPTSRPNYNPGQPPSSHYYFGTPRPTGYQQSTFNNPSSYSPSPYKQPPYKPELRPPPPPPPAAELAHPPATYHTPSYSPPSNNAPSYQTSFTSTPYTPPLPTYNPYSVKPVLAPISVSVVQTALHLPDPPGGPYPVWDVNAPYTQPQSPYVTPSRAPRQRLQVPEHVVSLLHAPQPDWVDSLEPYKR</sequence>
<evidence type="ECO:0000313" key="2">
    <source>
        <dbReference type="EMBL" id="CAL4099218.1"/>
    </source>
</evidence>
<feature type="compositionally biased region" description="Polar residues" evidence="1">
    <location>
        <begin position="789"/>
        <end position="808"/>
    </location>
</feature>
<protein>
    <submittedName>
        <fullName evidence="2">Uncharacterized protein</fullName>
    </submittedName>
</protein>
<feature type="compositionally biased region" description="Low complexity" evidence="1">
    <location>
        <begin position="756"/>
        <end position="766"/>
    </location>
</feature>
<feature type="compositionally biased region" description="Low complexity" evidence="1">
    <location>
        <begin position="625"/>
        <end position="640"/>
    </location>
</feature>
<feature type="region of interest" description="Disordered" evidence="1">
    <location>
        <begin position="57"/>
        <end position="80"/>
    </location>
</feature>
<feature type="compositionally biased region" description="Pro residues" evidence="1">
    <location>
        <begin position="856"/>
        <end position="874"/>
    </location>
</feature>
<organism evidence="2 3">
    <name type="scientific">Meganyctiphanes norvegica</name>
    <name type="common">Northern krill</name>
    <name type="synonym">Thysanopoda norvegica</name>
    <dbReference type="NCBI Taxonomy" id="48144"/>
    <lineage>
        <taxon>Eukaryota</taxon>
        <taxon>Metazoa</taxon>
        <taxon>Ecdysozoa</taxon>
        <taxon>Arthropoda</taxon>
        <taxon>Crustacea</taxon>
        <taxon>Multicrustacea</taxon>
        <taxon>Malacostraca</taxon>
        <taxon>Eumalacostraca</taxon>
        <taxon>Eucarida</taxon>
        <taxon>Euphausiacea</taxon>
        <taxon>Euphausiidae</taxon>
        <taxon>Meganyctiphanes</taxon>
    </lineage>
</organism>
<feature type="region of interest" description="Disordered" evidence="1">
    <location>
        <begin position="342"/>
        <end position="382"/>
    </location>
</feature>
<feature type="compositionally biased region" description="Polar residues" evidence="1">
    <location>
        <begin position="492"/>
        <end position="504"/>
    </location>
</feature>
<reference evidence="2 3" key="1">
    <citation type="submission" date="2024-05" db="EMBL/GenBank/DDBJ databases">
        <authorList>
            <person name="Wallberg A."/>
        </authorList>
    </citation>
    <scope>NUCLEOTIDE SEQUENCE [LARGE SCALE GENOMIC DNA]</scope>
</reference>
<keyword evidence="3" id="KW-1185">Reference proteome</keyword>
<feature type="compositionally biased region" description="Pro residues" evidence="1">
    <location>
        <begin position="641"/>
        <end position="654"/>
    </location>
</feature>
<feature type="compositionally biased region" description="Pro residues" evidence="1">
    <location>
        <begin position="767"/>
        <end position="779"/>
    </location>
</feature>
<dbReference type="AlphaFoldDB" id="A0AAV2QSM1"/>
<proteinExistence type="predicted"/>
<feature type="compositionally biased region" description="Polar residues" evidence="1">
    <location>
        <begin position="554"/>
        <end position="564"/>
    </location>
</feature>
<accession>A0AAV2QSM1</accession>
<feature type="compositionally biased region" description="Low complexity" evidence="1">
    <location>
        <begin position="875"/>
        <end position="907"/>
    </location>
</feature>
<feature type="compositionally biased region" description="Polar residues" evidence="1">
    <location>
        <begin position="57"/>
        <end position="70"/>
    </location>
</feature>
<feature type="region of interest" description="Disordered" evidence="1">
    <location>
        <begin position="747"/>
        <end position="915"/>
    </location>
</feature>
<name>A0AAV2QSM1_MEGNR</name>
<feature type="region of interest" description="Disordered" evidence="1">
    <location>
        <begin position="580"/>
        <end position="726"/>
    </location>
</feature>
<dbReference type="Proteomes" id="UP001497623">
    <property type="component" value="Unassembled WGS sequence"/>
</dbReference>
<feature type="region of interest" description="Disordered" evidence="1">
    <location>
        <begin position="455"/>
        <end position="564"/>
    </location>
</feature>
<comment type="caution">
    <text evidence="2">The sequence shown here is derived from an EMBL/GenBank/DDBJ whole genome shotgun (WGS) entry which is preliminary data.</text>
</comment>
<gene>
    <name evidence="2" type="ORF">MNOR_LOCUS16432</name>
</gene>
<feature type="non-terminal residue" evidence="2">
    <location>
        <position position="1"/>
    </location>
</feature>
<dbReference type="EMBL" id="CAXKWB010010785">
    <property type="protein sequence ID" value="CAL4099218.1"/>
    <property type="molecule type" value="Genomic_DNA"/>
</dbReference>
<evidence type="ECO:0000313" key="3">
    <source>
        <dbReference type="Proteomes" id="UP001497623"/>
    </source>
</evidence>
<evidence type="ECO:0000256" key="1">
    <source>
        <dbReference type="SAM" id="MobiDB-lite"/>
    </source>
</evidence>
<feature type="compositionally biased region" description="Basic residues" evidence="1">
    <location>
        <begin position="362"/>
        <end position="371"/>
    </location>
</feature>